<evidence type="ECO:0000313" key="3">
    <source>
        <dbReference type="Proteomes" id="UP001523369"/>
    </source>
</evidence>
<comment type="caution">
    <text evidence="2">The sequence shown here is derived from an EMBL/GenBank/DDBJ whole genome shotgun (WGS) entry which is preliminary data.</text>
</comment>
<keyword evidence="1" id="KW-0812">Transmembrane</keyword>
<dbReference type="Proteomes" id="UP001523369">
    <property type="component" value="Unassembled WGS sequence"/>
</dbReference>
<gene>
    <name evidence="2" type="ORF">M1L60_35615</name>
</gene>
<keyword evidence="1" id="KW-0472">Membrane</keyword>
<accession>A0ABT1E268</accession>
<reference evidence="2 3" key="1">
    <citation type="submission" date="2022-06" db="EMBL/GenBank/DDBJ databases">
        <title>New Species of the Genus Actinoplanes, ActinopZanes ferrugineus.</title>
        <authorList>
            <person name="Ding P."/>
        </authorList>
    </citation>
    <scope>NUCLEOTIDE SEQUENCE [LARGE SCALE GENOMIC DNA]</scope>
    <source>
        <strain evidence="2 3">TRM88003</strain>
    </source>
</reference>
<keyword evidence="1" id="KW-1133">Transmembrane helix</keyword>
<evidence type="ECO:0000256" key="1">
    <source>
        <dbReference type="SAM" id="Phobius"/>
    </source>
</evidence>
<sequence length="150" mass="15543">MEIDLTKEVSGRRPSATHARHRLVVAALVVGLAGGGFLGAAAVAEPEDAGGGAVVFTGADLRIAGRVVVLRWSMANFSSAVATVDSALIDGRPAEFGPPDIPGKSVAEFTTPLRCGGDPPQLNVVVSHGDGQRDEVGYLVDRPEWNRLCG</sequence>
<protein>
    <submittedName>
        <fullName evidence="2">Uncharacterized protein</fullName>
    </submittedName>
</protein>
<dbReference type="EMBL" id="JAMYJR010000040">
    <property type="protein sequence ID" value="MCO8275921.1"/>
    <property type="molecule type" value="Genomic_DNA"/>
</dbReference>
<proteinExistence type="predicted"/>
<name>A0ABT1E268_9ACTN</name>
<feature type="transmembrane region" description="Helical" evidence="1">
    <location>
        <begin position="21"/>
        <end position="43"/>
    </location>
</feature>
<keyword evidence="3" id="KW-1185">Reference proteome</keyword>
<evidence type="ECO:0000313" key="2">
    <source>
        <dbReference type="EMBL" id="MCO8275921.1"/>
    </source>
</evidence>
<organism evidence="2 3">
    <name type="scientific">Paractinoplanes aksuensis</name>
    <dbReference type="NCBI Taxonomy" id="2939490"/>
    <lineage>
        <taxon>Bacteria</taxon>
        <taxon>Bacillati</taxon>
        <taxon>Actinomycetota</taxon>
        <taxon>Actinomycetes</taxon>
        <taxon>Micromonosporales</taxon>
        <taxon>Micromonosporaceae</taxon>
        <taxon>Paractinoplanes</taxon>
    </lineage>
</organism>
<dbReference type="RefSeq" id="WP_253241955.1">
    <property type="nucleotide sequence ID" value="NZ_JAMYJR010000040.1"/>
</dbReference>